<gene>
    <name evidence="2" type="ORF">PAHAL_2G114200</name>
</gene>
<reference evidence="2" key="1">
    <citation type="submission" date="2018-04" db="EMBL/GenBank/DDBJ databases">
        <title>WGS assembly of Panicum hallii.</title>
        <authorList>
            <person name="Lovell J."/>
            <person name="Jenkins J."/>
            <person name="Lowry D."/>
            <person name="Mamidi S."/>
            <person name="Sreedasyam A."/>
            <person name="Weng X."/>
            <person name="Barry K."/>
            <person name="Bonette J."/>
            <person name="Campitelli B."/>
            <person name="Daum C."/>
            <person name="Gordon S."/>
            <person name="Gould B."/>
            <person name="Lipzen A."/>
            <person name="Macqueen A."/>
            <person name="Palacio-Mejia J."/>
            <person name="Plott C."/>
            <person name="Shakirov E."/>
            <person name="Shu S."/>
            <person name="Yoshinaga Y."/>
            <person name="Zane M."/>
            <person name="Rokhsar D."/>
            <person name="Grimwood J."/>
            <person name="Schmutz J."/>
            <person name="Juenger T."/>
        </authorList>
    </citation>
    <scope>NUCLEOTIDE SEQUENCE [LARGE SCALE GENOMIC DNA]</scope>
    <source>
        <strain evidence="2">FIL2</strain>
    </source>
</reference>
<evidence type="ECO:0000256" key="1">
    <source>
        <dbReference type="SAM" id="MobiDB-lite"/>
    </source>
</evidence>
<evidence type="ECO:0008006" key="3">
    <source>
        <dbReference type="Google" id="ProtNLM"/>
    </source>
</evidence>
<sequence>MSKELASVEGMLERMQLSAAERKGIKVEAGIPGRAGRSFSQALGKVMAEKLVNAEGLAQALGKIWCPIKGINCKDLGDNRFLFTFLQPAGKCRALEDGPWIFGKDLVATGKAIGSEVGEFMVMELEDDETVVRQFLRIKVRLDICKPLMRGVTLHGGDDERLIIRHMDKNCKVVLKDGEKQQFSKCLHFIPEKKRWDDEGSDRSGGGRYIPPWRNSGRGSGHKLSGS</sequence>
<protein>
    <recommendedName>
        <fullName evidence="3">DUF4283 domain-containing protein</fullName>
    </recommendedName>
</protein>
<feature type="region of interest" description="Disordered" evidence="1">
    <location>
        <begin position="196"/>
        <end position="227"/>
    </location>
</feature>
<evidence type="ECO:0000313" key="2">
    <source>
        <dbReference type="EMBL" id="PVH63822.1"/>
    </source>
</evidence>
<dbReference type="Proteomes" id="UP000243499">
    <property type="component" value="Chromosome 2"/>
</dbReference>
<dbReference type="AlphaFoldDB" id="A0A2T8KNX5"/>
<proteinExistence type="predicted"/>
<dbReference type="Gramene" id="PVH63822">
    <property type="protein sequence ID" value="PVH63822"/>
    <property type="gene ID" value="PAHAL_2G114200"/>
</dbReference>
<organism evidence="2">
    <name type="scientific">Panicum hallii</name>
    <dbReference type="NCBI Taxonomy" id="206008"/>
    <lineage>
        <taxon>Eukaryota</taxon>
        <taxon>Viridiplantae</taxon>
        <taxon>Streptophyta</taxon>
        <taxon>Embryophyta</taxon>
        <taxon>Tracheophyta</taxon>
        <taxon>Spermatophyta</taxon>
        <taxon>Magnoliopsida</taxon>
        <taxon>Liliopsida</taxon>
        <taxon>Poales</taxon>
        <taxon>Poaceae</taxon>
        <taxon>PACMAD clade</taxon>
        <taxon>Panicoideae</taxon>
        <taxon>Panicodae</taxon>
        <taxon>Paniceae</taxon>
        <taxon>Panicinae</taxon>
        <taxon>Panicum</taxon>
        <taxon>Panicum sect. Panicum</taxon>
    </lineage>
</organism>
<name>A0A2T8KNX5_9POAL</name>
<accession>A0A2T8KNX5</accession>
<dbReference type="EMBL" id="CM008047">
    <property type="protein sequence ID" value="PVH63822.1"/>
    <property type="molecule type" value="Genomic_DNA"/>
</dbReference>